<keyword evidence="2" id="KW-1185">Reference proteome</keyword>
<comment type="caution">
    <text evidence="1">The sequence shown here is derived from an EMBL/GenBank/DDBJ whole genome shotgun (WGS) entry which is preliminary data.</text>
</comment>
<dbReference type="InterPro" id="IPR010463">
    <property type="entry name" value="DUF1057"/>
</dbReference>
<proteinExistence type="predicted"/>
<dbReference type="EMBL" id="JAVFWL010000004">
    <property type="protein sequence ID" value="KAK6751960.1"/>
    <property type="molecule type" value="Genomic_DNA"/>
</dbReference>
<dbReference type="PANTHER" id="PTHR47533">
    <property type="entry name" value="PROTEIN CBG21859"/>
    <property type="match status" value="1"/>
</dbReference>
<organism evidence="1 2">
    <name type="scientific">Necator americanus</name>
    <name type="common">Human hookworm</name>
    <dbReference type="NCBI Taxonomy" id="51031"/>
    <lineage>
        <taxon>Eukaryota</taxon>
        <taxon>Metazoa</taxon>
        <taxon>Ecdysozoa</taxon>
        <taxon>Nematoda</taxon>
        <taxon>Chromadorea</taxon>
        <taxon>Rhabditida</taxon>
        <taxon>Rhabditina</taxon>
        <taxon>Rhabditomorpha</taxon>
        <taxon>Strongyloidea</taxon>
        <taxon>Ancylostomatidae</taxon>
        <taxon>Bunostominae</taxon>
        <taxon>Necator</taxon>
    </lineage>
</organism>
<evidence type="ECO:0000313" key="1">
    <source>
        <dbReference type="EMBL" id="KAK6751960.1"/>
    </source>
</evidence>
<dbReference type="PANTHER" id="PTHR47533:SF6">
    <property type="entry name" value="PROTEIN CBG08091"/>
    <property type="match status" value="1"/>
</dbReference>
<dbReference type="InterPro" id="IPR029058">
    <property type="entry name" value="AB_hydrolase_fold"/>
</dbReference>
<dbReference type="Proteomes" id="UP001303046">
    <property type="component" value="Unassembled WGS sequence"/>
</dbReference>
<gene>
    <name evidence="1" type="primary">Necator_chrIV.g16697</name>
    <name evidence="1" type="ORF">RB195_003400</name>
</gene>
<reference evidence="1 2" key="1">
    <citation type="submission" date="2023-08" db="EMBL/GenBank/DDBJ databases">
        <title>A Necator americanus chromosomal reference genome.</title>
        <authorList>
            <person name="Ilik V."/>
            <person name="Petrzelkova K.J."/>
            <person name="Pardy F."/>
            <person name="Fuh T."/>
            <person name="Niatou-Singa F.S."/>
            <person name="Gouil Q."/>
            <person name="Baker L."/>
            <person name="Ritchie M.E."/>
            <person name="Jex A.R."/>
            <person name="Gazzola D."/>
            <person name="Li H."/>
            <person name="Toshio Fujiwara R."/>
            <person name="Zhan B."/>
            <person name="Aroian R.V."/>
            <person name="Pafco B."/>
            <person name="Schwarz E.M."/>
        </authorList>
    </citation>
    <scope>NUCLEOTIDE SEQUENCE [LARGE SCALE GENOMIC DNA]</scope>
    <source>
        <strain evidence="1 2">Aroian</strain>
        <tissue evidence="1">Whole animal</tissue>
    </source>
</reference>
<evidence type="ECO:0000313" key="2">
    <source>
        <dbReference type="Proteomes" id="UP001303046"/>
    </source>
</evidence>
<dbReference type="Pfam" id="PF06342">
    <property type="entry name" value="DUF1057"/>
    <property type="match status" value="1"/>
</dbReference>
<dbReference type="SUPFAM" id="SSF53474">
    <property type="entry name" value="alpha/beta-Hydrolases"/>
    <property type="match status" value="1"/>
</dbReference>
<name>A0ABR1DNQ3_NECAM</name>
<accession>A0ABR1DNQ3</accession>
<protein>
    <recommendedName>
        <fullName evidence="3">AB hydrolase-1 domain-containing protein</fullName>
    </recommendedName>
</protein>
<evidence type="ECO:0008006" key="3">
    <source>
        <dbReference type="Google" id="ProtNLM"/>
    </source>
</evidence>
<dbReference type="Gene3D" id="3.40.50.1820">
    <property type="entry name" value="alpha/beta hydrolase"/>
    <property type="match status" value="1"/>
</dbReference>
<sequence>MVIPLNKRNRIVCSLHVKVDCARHLPCSCAKWALIKRTASSRRVFDGETGLFSVPVQFKNTKGDIIQLNAVYQDTMPDGGQRATVFALHGSPGSHADFKYLVKELQANRVRMILPNFPGHGLTPNDPRLSCDNEERNQFARAVLDSVDDIRSTDLYFMGHSRGGENAVQTATLELQSGNVRGIVMLNSAGLRRHRGIEPYWKIEIFVRLLDLRVINFILHPFLYFIYNRILGLKVPTGSAAATALRTMRTFALRRILPCVEAINQHSEVKFLHVYSGDDFLIQPDISKEFAEKFNDRVDLECSSTDSADVTRSTIEAFSKGVQTVSVNFVHEGHFSQKYRAQFLIDVILALISLNSTAVESTKMSNKVHKTYKL</sequence>